<dbReference type="AlphaFoldDB" id="A0A5C6CC95"/>
<dbReference type="Proteomes" id="UP000316304">
    <property type="component" value="Unassembled WGS sequence"/>
</dbReference>
<organism evidence="2 3">
    <name type="scientific">Novipirellula galeiformis</name>
    <dbReference type="NCBI Taxonomy" id="2528004"/>
    <lineage>
        <taxon>Bacteria</taxon>
        <taxon>Pseudomonadati</taxon>
        <taxon>Planctomycetota</taxon>
        <taxon>Planctomycetia</taxon>
        <taxon>Pirellulales</taxon>
        <taxon>Pirellulaceae</taxon>
        <taxon>Novipirellula</taxon>
    </lineage>
</organism>
<reference evidence="2 3" key="1">
    <citation type="submission" date="2019-02" db="EMBL/GenBank/DDBJ databases">
        <title>Deep-cultivation of Planctomycetes and their phenomic and genomic characterization uncovers novel biology.</title>
        <authorList>
            <person name="Wiegand S."/>
            <person name="Jogler M."/>
            <person name="Boedeker C."/>
            <person name="Pinto D."/>
            <person name="Vollmers J."/>
            <person name="Rivas-Marin E."/>
            <person name="Kohn T."/>
            <person name="Peeters S.H."/>
            <person name="Heuer A."/>
            <person name="Rast P."/>
            <person name="Oberbeckmann S."/>
            <person name="Bunk B."/>
            <person name="Jeske O."/>
            <person name="Meyerdierks A."/>
            <person name="Storesund J.E."/>
            <person name="Kallscheuer N."/>
            <person name="Luecker S."/>
            <person name="Lage O.M."/>
            <person name="Pohl T."/>
            <person name="Merkel B.J."/>
            <person name="Hornburger P."/>
            <person name="Mueller R.-W."/>
            <person name="Bruemmer F."/>
            <person name="Labrenz M."/>
            <person name="Spormann A.M."/>
            <person name="Op Den Camp H."/>
            <person name="Overmann J."/>
            <person name="Amann R."/>
            <person name="Jetten M.S.M."/>
            <person name="Mascher T."/>
            <person name="Medema M.H."/>
            <person name="Devos D.P."/>
            <person name="Kaster A.-K."/>
            <person name="Ovreas L."/>
            <person name="Rohde M."/>
            <person name="Galperin M.Y."/>
            <person name="Jogler C."/>
        </authorList>
    </citation>
    <scope>NUCLEOTIDE SEQUENCE [LARGE SCALE GENOMIC DNA]</scope>
    <source>
        <strain evidence="2 3">Pla52o</strain>
    </source>
</reference>
<evidence type="ECO:0000313" key="2">
    <source>
        <dbReference type="EMBL" id="TWU21712.1"/>
    </source>
</evidence>
<accession>A0A5C6CC95</accession>
<keyword evidence="3" id="KW-1185">Reference proteome</keyword>
<gene>
    <name evidence="2" type="ORF">Pla52o_38990</name>
</gene>
<sequence>MKQGSHSTALLFSFRISNCRISAERFGPDRLDALAHRCDTETGEPKRAGVVVEIVVVEIVMAEAKRLFEHRVSVSRTDAVGNRDRSVSAERTVLTAAGAIRVDGSIAAPRSPLRVTPLQVSPLRSRDGELWLGRPADGIRPAQTLRDITGYPPLLRRQRPRCPPGPQTPRQTPPELASNGASDAQSLACQRPNQAALDDGTSFAKQQIWFLLPLSLLRLCTKWDASPDKPRSNGGPEHLFQRKP</sequence>
<dbReference type="EMBL" id="SJPT01000006">
    <property type="protein sequence ID" value="TWU21712.1"/>
    <property type="molecule type" value="Genomic_DNA"/>
</dbReference>
<protein>
    <submittedName>
        <fullName evidence="2">Uncharacterized protein</fullName>
    </submittedName>
</protein>
<proteinExistence type="predicted"/>
<feature type="region of interest" description="Disordered" evidence="1">
    <location>
        <begin position="224"/>
        <end position="244"/>
    </location>
</feature>
<evidence type="ECO:0000313" key="3">
    <source>
        <dbReference type="Proteomes" id="UP000316304"/>
    </source>
</evidence>
<comment type="caution">
    <text evidence="2">The sequence shown here is derived from an EMBL/GenBank/DDBJ whole genome shotgun (WGS) entry which is preliminary data.</text>
</comment>
<feature type="region of interest" description="Disordered" evidence="1">
    <location>
        <begin position="145"/>
        <end position="186"/>
    </location>
</feature>
<evidence type="ECO:0000256" key="1">
    <source>
        <dbReference type="SAM" id="MobiDB-lite"/>
    </source>
</evidence>
<name>A0A5C6CC95_9BACT</name>